<gene>
    <name evidence="1" type="ORF">T4B_5477</name>
</gene>
<accession>A0A0V1GKI7</accession>
<evidence type="ECO:0000313" key="2">
    <source>
        <dbReference type="Proteomes" id="UP000054805"/>
    </source>
</evidence>
<proteinExistence type="predicted"/>
<keyword evidence="2" id="KW-1185">Reference proteome</keyword>
<evidence type="ECO:0000313" key="1">
    <source>
        <dbReference type="EMBL" id="KRY98746.1"/>
    </source>
</evidence>
<dbReference type="EMBL" id="JYDS01001559">
    <property type="protein sequence ID" value="KRY98746.1"/>
    <property type="molecule type" value="Genomic_DNA"/>
</dbReference>
<reference evidence="1 2" key="1">
    <citation type="submission" date="2015-01" db="EMBL/GenBank/DDBJ databases">
        <title>Evolution of Trichinella species and genotypes.</title>
        <authorList>
            <person name="Korhonen P.K."/>
            <person name="Edoardo P."/>
            <person name="Giuseppe L.R."/>
            <person name="Gasser R.B."/>
        </authorList>
    </citation>
    <scope>NUCLEOTIDE SEQUENCE [LARGE SCALE GENOMIC DNA]</scope>
    <source>
        <strain evidence="1">ISS588</strain>
    </source>
</reference>
<dbReference type="Proteomes" id="UP000054805">
    <property type="component" value="Unassembled WGS sequence"/>
</dbReference>
<comment type="caution">
    <text evidence="1">The sequence shown here is derived from an EMBL/GenBank/DDBJ whole genome shotgun (WGS) entry which is preliminary data.</text>
</comment>
<name>A0A0V1GKI7_TRIPS</name>
<protein>
    <submittedName>
        <fullName evidence="1">Uncharacterized protein</fullName>
    </submittedName>
</protein>
<sequence length="44" mass="5264">MQPGKTGIISLYLENYSKSINIHYCDLLVLRKWRKTCFQNLDLF</sequence>
<dbReference type="AlphaFoldDB" id="A0A0V1GKI7"/>
<organism evidence="1 2">
    <name type="scientific">Trichinella pseudospiralis</name>
    <name type="common">Parasitic roundworm</name>
    <dbReference type="NCBI Taxonomy" id="6337"/>
    <lineage>
        <taxon>Eukaryota</taxon>
        <taxon>Metazoa</taxon>
        <taxon>Ecdysozoa</taxon>
        <taxon>Nematoda</taxon>
        <taxon>Enoplea</taxon>
        <taxon>Dorylaimia</taxon>
        <taxon>Trichinellida</taxon>
        <taxon>Trichinellidae</taxon>
        <taxon>Trichinella</taxon>
    </lineage>
</organism>